<feature type="compositionally biased region" description="Polar residues" evidence="1">
    <location>
        <begin position="106"/>
        <end position="128"/>
    </location>
</feature>
<evidence type="ECO:0000313" key="2">
    <source>
        <dbReference type="EMBL" id="SAL94829.1"/>
    </source>
</evidence>
<feature type="compositionally biased region" description="Polar residues" evidence="1">
    <location>
        <begin position="87"/>
        <end position="97"/>
    </location>
</feature>
<feature type="non-terminal residue" evidence="2">
    <location>
        <position position="1"/>
    </location>
</feature>
<feature type="region of interest" description="Disordered" evidence="1">
    <location>
        <begin position="79"/>
        <end position="128"/>
    </location>
</feature>
<evidence type="ECO:0000313" key="3">
    <source>
        <dbReference type="Proteomes" id="UP000078561"/>
    </source>
</evidence>
<accession>A0A163KMV3</accession>
<gene>
    <name evidence="2" type="primary">ABSGL_00119.1 scaffold 273</name>
</gene>
<sequence length="151" mass="16527">DVDLENPAPHKSDQRQALIRQRLRDCYQLSPAVPPLACCTSHYPASSMDPKYQLPRQVLCVSFLSAPIPEFCMPLEEGRGSRPHQCGRSNIGPTQYLRQPAPIQRPAQSTHRSDQCSGPITHWSQLGSPLLDGTSSIFSQVGKGSPPPALS</sequence>
<reference evidence="2" key="1">
    <citation type="submission" date="2016-04" db="EMBL/GenBank/DDBJ databases">
        <authorList>
            <person name="Evans L.H."/>
            <person name="Alamgir A."/>
            <person name="Owens N."/>
            <person name="Weber N.D."/>
            <person name="Virtaneva K."/>
            <person name="Barbian K."/>
            <person name="Babar A."/>
            <person name="Rosenke K."/>
        </authorList>
    </citation>
    <scope>NUCLEOTIDE SEQUENCE [LARGE SCALE GENOMIC DNA]</scope>
    <source>
        <strain evidence="2">CBS 101.48</strain>
    </source>
</reference>
<dbReference type="Proteomes" id="UP000078561">
    <property type="component" value="Unassembled WGS sequence"/>
</dbReference>
<dbReference type="EMBL" id="LT549992">
    <property type="protein sequence ID" value="SAL94829.1"/>
    <property type="molecule type" value="Genomic_DNA"/>
</dbReference>
<proteinExistence type="predicted"/>
<protein>
    <submittedName>
        <fullName evidence="2">Uncharacterized protein</fullName>
    </submittedName>
</protein>
<dbReference type="AlphaFoldDB" id="A0A163KMV3"/>
<evidence type="ECO:0000256" key="1">
    <source>
        <dbReference type="SAM" id="MobiDB-lite"/>
    </source>
</evidence>
<organism evidence="2">
    <name type="scientific">Absidia glauca</name>
    <name type="common">Pin mould</name>
    <dbReference type="NCBI Taxonomy" id="4829"/>
    <lineage>
        <taxon>Eukaryota</taxon>
        <taxon>Fungi</taxon>
        <taxon>Fungi incertae sedis</taxon>
        <taxon>Mucoromycota</taxon>
        <taxon>Mucoromycotina</taxon>
        <taxon>Mucoromycetes</taxon>
        <taxon>Mucorales</taxon>
        <taxon>Cunninghamellaceae</taxon>
        <taxon>Absidia</taxon>
    </lineage>
</organism>
<keyword evidence="3" id="KW-1185">Reference proteome</keyword>
<dbReference type="InParanoid" id="A0A163KMV3"/>
<name>A0A163KMV3_ABSGL</name>